<accession>A0AAD8CEZ3</accession>
<dbReference type="Proteomes" id="UP001230051">
    <property type="component" value="Unassembled WGS sequence"/>
</dbReference>
<dbReference type="InterPro" id="IPR050754">
    <property type="entry name" value="FKBP4/5/8-like"/>
</dbReference>
<dbReference type="EC" id="5.2.1.8" evidence="3"/>
<keyword evidence="1" id="KW-0677">Repeat</keyword>
<comment type="caution">
    <text evidence="6">The sequence shown here is derived from an EMBL/GenBank/DDBJ whole genome shotgun (WGS) entry which is preliminary data.</text>
</comment>
<evidence type="ECO:0000256" key="2">
    <source>
        <dbReference type="ARBA" id="ARBA00022803"/>
    </source>
</evidence>
<dbReference type="InterPro" id="IPR001179">
    <property type="entry name" value="PPIase_FKBP_dom"/>
</dbReference>
<keyword evidence="3 6" id="KW-0413">Isomerase</keyword>
<dbReference type="InterPro" id="IPR046357">
    <property type="entry name" value="PPIase_dom_sf"/>
</dbReference>
<comment type="catalytic activity">
    <reaction evidence="3">
        <text>[protein]-peptidylproline (omega=180) = [protein]-peptidylproline (omega=0)</text>
        <dbReference type="Rhea" id="RHEA:16237"/>
        <dbReference type="Rhea" id="RHEA-COMP:10747"/>
        <dbReference type="Rhea" id="RHEA-COMP:10748"/>
        <dbReference type="ChEBI" id="CHEBI:83833"/>
        <dbReference type="ChEBI" id="CHEBI:83834"/>
        <dbReference type="EC" id="5.2.1.8"/>
    </reaction>
</comment>
<dbReference type="GO" id="GO:0016020">
    <property type="term" value="C:membrane"/>
    <property type="evidence" value="ECO:0007669"/>
    <property type="project" value="TreeGrafter"/>
</dbReference>
<dbReference type="PANTHER" id="PTHR46512:SF2">
    <property type="entry name" value="PEPTIDYLPROLYL ISOMERASE"/>
    <property type="match status" value="1"/>
</dbReference>
<keyword evidence="3" id="KW-0697">Rotamase</keyword>
<dbReference type="GO" id="GO:0012505">
    <property type="term" value="C:endomembrane system"/>
    <property type="evidence" value="ECO:0007669"/>
    <property type="project" value="TreeGrafter"/>
</dbReference>
<dbReference type="GO" id="GO:0003755">
    <property type="term" value="F:peptidyl-prolyl cis-trans isomerase activity"/>
    <property type="evidence" value="ECO:0007669"/>
    <property type="project" value="UniProtKB-KW"/>
</dbReference>
<dbReference type="GO" id="GO:0005829">
    <property type="term" value="C:cytosol"/>
    <property type="evidence" value="ECO:0007669"/>
    <property type="project" value="TreeGrafter"/>
</dbReference>
<sequence length="215" mass="23438">MEKPEFDSKACPDCEAWVSKEEDKKQPVKLQPGETEESRGEASSSSSSSSSSSALKSLGVPGMEVEDGNQRKTPSLGKTVRFQVPPEIVTTAAVGSSEGSFFQGYDLEDLASSSLKDFFEFEDWLDITDDKLLRKKVLTPGMGVCSQPKSGQEVTVKVQGMLEDGTIIEKDPKLTFVIGDRDVNQALELCAPLMQKDEIALLITSAKYAYGQRGR</sequence>
<evidence type="ECO:0000259" key="5">
    <source>
        <dbReference type="PROSITE" id="PS50059"/>
    </source>
</evidence>
<feature type="compositionally biased region" description="Basic and acidic residues" evidence="4">
    <location>
        <begin position="1"/>
        <end position="26"/>
    </location>
</feature>
<dbReference type="PANTHER" id="PTHR46512">
    <property type="entry name" value="PEPTIDYLPROLYL ISOMERASE"/>
    <property type="match status" value="1"/>
</dbReference>
<dbReference type="GO" id="GO:0044183">
    <property type="term" value="F:protein folding chaperone"/>
    <property type="evidence" value="ECO:0007669"/>
    <property type="project" value="TreeGrafter"/>
</dbReference>
<reference evidence="6" key="1">
    <citation type="submission" date="2022-02" db="EMBL/GenBank/DDBJ databases">
        <title>Atlantic sturgeon de novo genome assembly.</title>
        <authorList>
            <person name="Stock M."/>
            <person name="Klopp C."/>
            <person name="Guiguen Y."/>
            <person name="Cabau C."/>
            <person name="Parinello H."/>
            <person name="Santidrian Yebra-Pimentel E."/>
            <person name="Kuhl H."/>
            <person name="Dirks R.P."/>
            <person name="Guessner J."/>
            <person name="Wuertz S."/>
            <person name="Du K."/>
            <person name="Schartl M."/>
        </authorList>
    </citation>
    <scope>NUCLEOTIDE SEQUENCE</scope>
    <source>
        <strain evidence="6">STURGEONOMICS-FGT-2020</strain>
        <tissue evidence="6">Whole blood</tissue>
    </source>
</reference>
<dbReference type="Pfam" id="PF00254">
    <property type="entry name" value="FKBP_C"/>
    <property type="match status" value="1"/>
</dbReference>
<evidence type="ECO:0000256" key="4">
    <source>
        <dbReference type="SAM" id="MobiDB-lite"/>
    </source>
</evidence>
<feature type="compositionally biased region" description="Low complexity" evidence="4">
    <location>
        <begin position="43"/>
        <end position="53"/>
    </location>
</feature>
<evidence type="ECO:0000313" key="7">
    <source>
        <dbReference type="Proteomes" id="UP001230051"/>
    </source>
</evidence>
<dbReference type="Gene3D" id="3.10.50.40">
    <property type="match status" value="1"/>
</dbReference>
<keyword evidence="7" id="KW-1185">Reference proteome</keyword>
<feature type="domain" description="PPIase FKBP-type" evidence="5">
    <location>
        <begin position="151"/>
        <end position="215"/>
    </location>
</feature>
<name>A0AAD8CEZ3_ACIOX</name>
<dbReference type="AlphaFoldDB" id="A0AAD8CEZ3"/>
<protein>
    <recommendedName>
        <fullName evidence="3">peptidylprolyl isomerase</fullName>
        <ecNumber evidence="3">5.2.1.8</ecNumber>
    </recommendedName>
</protein>
<evidence type="ECO:0000256" key="3">
    <source>
        <dbReference type="PROSITE-ProRule" id="PRU00277"/>
    </source>
</evidence>
<keyword evidence="2" id="KW-0802">TPR repeat</keyword>
<evidence type="ECO:0000313" key="6">
    <source>
        <dbReference type="EMBL" id="KAK1120309.1"/>
    </source>
</evidence>
<dbReference type="PROSITE" id="PS50059">
    <property type="entry name" value="FKBP_PPIASE"/>
    <property type="match status" value="1"/>
</dbReference>
<dbReference type="GO" id="GO:0005740">
    <property type="term" value="C:mitochondrial envelope"/>
    <property type="evidence" value="ECO:0007669"/>
    <property type="project" value="TreeGrafter"/>
</dbReference>
<dbReference type="GO" id="GO:0043066">
    <property type="term" value="P:negative regulation of apoptotic process"/>
    <property type="evidence" value="ECO:0007669"/>
    <property type="project" value="TreeGrafter"/>
</dbReference>
<dbReference type="SUPFAM" id="SSF54534">
    <property type="entry name" value="FKBP-like"/>
    <property type="match status" value="1"/>
</dbReference>
<feature type="region of interest" description="Disordered" evidence="4">
    <location>
        <begin position="1"/>
        <end position="79"/>
    </location>
</feature>
<evidence type="ECO:0000256" key="1">
    <source>
        <dbReference type="ARBA" id="ARBA00022737"/>
    </source>
</evidence>
<organism evidence="6 7">
    <name type="scientific">Acipenser oxyrinchus oxyrinchus</name>
    <dbReference type="NCBI Taxonomy" id="40147"/>
    <lineage>
        <taxon>Eukaryota</taxon>
        <taxon>Metazoa</taxon>
        <taxon>Chordata</taxon>
        <taxon>Craniata</taxon>
        <taxon>Vertebrata</taxon>
        <taxon>Euteleostomi</taxon>
        <taxon>Actinopterygii</taxon>
        <taxon>Chondrostei</taxon>
        <taxon>Acipenseriformes</taxon>
        <taxon>Acipenseridae</taxon>
        <taxon>Acipenser</taxon>
    </lineage>
</organism>
<gene>
    <name evidence="6" type="primary">FKBP8</name>
    <name evidence="6" type="ORF">AOXY_G38754</name>
</gene>
<dbReference type="EMBL" id="JAGXEW010002125">
    <property type="protein sequence ID" value="KAK1120309.1"/>
    <property type="molecule type" value="Genomic_DNA"/>
</dbReference>
<proteinExistence type="predicted"/>